<evidence type="ECO:0000313" key="11">
    <source>
        <dbReference type="Proteomes" id="UP001151699"/>
    </source>
</evidence>
<dbReference type="Pfam" id="PF13873">
    <property type="entry name" value="Myb_DNA-bind_5"/>
    <property type="match status" value="1"/>
</dbReference>
<evidence type="ECO:0000256" key="6">
    <source>
        <dbReference type="ARBA" id="ARBA00025466"/>
    </source>
</evidence>
<dbReference type="PANTHER" id="PTHR21411">
    <property type="entry name" value="APONTIC"/>
    <property type="match status" value="1"/>
</dbReference>
<comment type="caution">
    <text evidence="10">The sequence shown here is derived from an EMBL/GenBank/DDBJ whole genome shotgun (WGS) entry which is preliminary data.</text>
</comment>
<evidence type="ECO:0000256" key="5">
    <source>
        <dbReference type="ARBA" id="ARBA00023163"/>
    </source>
</evidence>
<reference evidence="10" key="1">
    <citation type="submission" date="2022-07" db="EMBL/GenBank/DDBJ databases">
        <authorList>
            <person name="Trinca V."/>
            <person name="Uliana J.V.C."/>
            <person name="Torres T.T."/>
            <person name="Ward R.J."/>
            <person name="Monesi N."/>
        </authorList>
    </citation>
    <scope>NUCLEOTIDE SEQUENCE</scope>
    <source>
        <strain evidence="10">HSMRA1968</strain>
        <tissue evidence="10">Whole embryos</tissue>
    </source>
</reference>
<feature type="domain" description="Myb/SANT-like DNA-binding" evidence="9">
    <location>
        <begin position="27"/>
        <end position="103"/>
    </location>
</feature>
<gene>
    <name evidence="10" type="ORF">Bhyg_05882</name>
</gene>
<comment type="function">
    <text evidence="6">Involved in transvection phenomena (= synapsis-dependent gene expression), where the synaptic pairing of chromosomes carrying genes with which zeste interacts influences the expression of these genes. Zeste binds to DNA and stimulates transcription from a nearby promoter.</text>
</comment>
<dbReference type="AlphaFoldDB" id="A0A9Q0S1F6"/>
<organism evidence="10 11">
    <name type="scientific">Pseudolycoriella hygida</name>
    <dbReference type="NCBI Taxonomy" id="35572"/>
    <lineage>
        <taxon>Eukaryota</taxon>
        <taxon>Metazoa</taxon>
        <taxon>Ecdysozoa</taxon>
        <taxon>Arthropoda</taxon>
        <taxon>Hexapoda</taxon>
        <taxon>Insecta</taxon>
        <taxon>Pterygota</taxon>
        <taxon>Neoptera</taxon>
        <taxon>Endopterygota</taxon>
        <taxon>Diptera</taxon>
        <taxon>Nematocera</taxon>
        <taxon>Sciaroidea</taxon>
        <taxon>Sciaridae</taxon>
        <taxon>Pseudolycoriella</taxon>
    </lineage>
</organism>
<evidence type="ECO:0000256" key="7">
    <source>
        <dbReference type="SAM" id="Coils"/>
    </source>
</evidence>
<comment type="subunit">
    <text evidence="1">Self-associates forming complexes of several hundred monomers.</text>
</comment>
<evidence type="ECO:0000259" key="9">
    <source>
        <dbReference type="Pfam" id="PF13873"/>
    </source>
</evidence>
<dbReference type="PANTHER" id="PTHR21411:SF0">
    <property type="entry name" value="REGULATORY PROTEIN ZESTE"/>
    <property type="match status" value="1"/>
</dbReference>
<sequence>MKPNTLKTSPNAAKANSQATRFKKRERTHNWAIEEKLCLLNLCKKDISIIENKGLDADLTARKKQVWKKIHEEFMKVFGNERSIVRLKEQWRRMKATTKQEMYDYFDRIKLYGQEVADEKKPNEFTMEVWSFVHSPSKTNGGLDETEDDWRKIASNMCDVEMKYETSDTEDSPNSSKKNCSSDSAEFVDSVVLEGDNAEAPPTNDFAAAYNALRNIKYQRDNMAPMTTDNDPSYDYAFTQLFKMQADEHSVRMEILKTQLETAKCNRDIAEMKRNKLMKIESEQIDATQSDTT</sequence>
<proteinExistence type="predicted"/>
<feature type="region of interest" description="Disordered" evidence="8">
    <location>
        <begin position="164"/>
        <end position="183"/>
    </location>
</feature>
<feature type="coiled-coil region" evidence="7">
    <location>
        <begin position="246"/>
        <end position="273"/>
    </location>
</feature>
<evidence type="ECO:0000256" key="2">
    <source>
        <dbReference type="ARBA" id="ARBA00016807"/>
    </source>
</evidence>
<evidence type="ECO:0000313" key="10">
    <source>
        <dbReference type="EMBL" id="KAJ6640949.1"/>
    </source>
</evidence>
<dbReference type="EMBL" id="WJQU01000002">
    <property type="protein sequence ID" value="KAJ6640949.1"/>
    <property type="molecule type" value="Genomic_DNA"/>
</dbReference>
<evidence type="ECO:0000256" key="8">
    <source>
        <dbReference type="SAM" id="MobiDB-lite"/>
    </source>
</evidence>
<keyword evidence="7" id="KW-0175">Coiled coil</keyword>
<evidence type="ECO:0000256" key="3">
    <source>
        <dbReference type="ARBA" id="ARBA00023015"/>
    </source>
</evidence>
<evidence type="ECO:0000256" key="4">
    <source>
        <dbReference type="ARBA" id="ARBA00023125"/>
    </source>
</evidence>
<accession>A0A9Q0S1F6</accession>
<protein>
    <recommendedName>
        <fullName evidence="2">Regulatory protein zeste</fullName>
    </recommendedName>
</protein>
<name>A0A9Q0S1F6_9DIPT</name>
<dbReference type="OrthoDB" id="6084504at2759"/>
<keyword evidence="4" id="KW-0238">DNA-binding</keyword>
<keyword evidence="3" id="KW-0805">Transcription regulation</keyword>
<dbReference type="GO" id="GO:0003677">
    <property type="term" value="F:DNA binding"/>
    <property type="evidence" value="ECO:0007669"/>
    <property type="project" value="UniProtKB-KW"/>
</dbReference>
<dbReference type="Proteomes" id="UP001151699">
    <property type="component" value="Chromosome B"/>
</dbReference>
<keyword evidence="5" id="KW-0804">Transcription</keyword>
<keyword evidence="11" id="KW-1185">Reference proteome</keyword>
<feature type="compositionally biased region" description="Polar residues" evidence="8">
    <location>
        <begin position="1"/>
        <end position="20"/>
    </location>
</feature>
<dbReference type="InterPro" id="IPR028002">
    <property type="entry name" value="Myb_DNA-bind_5"/>
</dbReference>
<feature type="region of interest" description="Disordered" evidence="8">
    <location>
        <begin position="1"/>
        <end position="21"/>
    </location>
</feature>
<feature type="compositionally biased region" description="Polar residues" evidence="8">
    <location>
        <begin position="172"/>
        <end position="183"/>
    </location>
</feature>
<evidence type="ECO:0000256" key="1">
    <source>
        <dbReference type="ARBA" id="ARBA00011764"/>
    </source>
</evidence>